<evidence type="ECO:0000256" key="6">
    <source>
        <dbReference type="RuleBase" id="RU361187"/>
    </source>
</evidence>
<dbReference type="Proteomes" id="UP000260812">
    <property type="component" value="Unassembled WGS sequence"/>
</dbReference>
<gene>
    <name evidence="8" type="ORF">DXC51_16390</name>
</gene>
<evidence type="ECO:0000256" key="3">
    <source>
        <dbReference type="ARBA" id="ARBA00023295"/>
    </source>
</evidence>
<evidence type="ECO:0000256" key="1">
    <source>
        <dbReference type="ARBA" id="ARBA00009865"/>
    </source>
</evidence>
<keyword evidence="9" id="KW-1185">Reference proteome</keyword>
<dbReference type="SUPFAM" id="SSF49899">
    <property type="entry name" value="Concanavalin A-like lectins/glucanases"/>
    <property type="match status" value="1"/>
</dbReference>
<dbReference type="GeneID" id="97988406"/>
<dbReference type="RefSeq" id="WP_117544945.1">
    <property type="nucleotide sequence ID" value="NZ_JBKUNB010000005.1"/>
</dbReference>
<dbReference type="InterPro" id="IPR023296">
    <property type="entry name" value="Glyco_hydro_beta-prop_sf"/>
</dbReference>
<feature type="domain" description="Beta-xylosidase C-terminal Concanavalin A-like" evidence="7">
    <location>
        <begin position="307"/>
        <end position="492"/>
    </location>
</feature>
<evidence type="ECO:0000256" key="2">
    <source>
        <dbReference type="ARBA" id="ARBA00022801"/>
    </source>
</evidence>
<name>A0A3E3I1Q0_9FIRM</name>
<protein>
    <submittedName>
        <fullName evidence="8">Glycoside hydrolase family 43 protein</fullName>
    </submittedName>
</protein>
<feature type="site" description="Important for catalytic activity, responsible for pKa modulation of the active site Glu and correct orientation of both the proton donor and substrate" evidence="5">
    <location>
        <position position="119"/>
    </location>
</feature>
<evidence type="ECO:0000313" key="9">
    <source>
        <dbReference type="Proteomes" id="UP000260812"/>
    </source>
</evidence>
<comment type="similarity">
    <text evidence="1 6">Belongs to the glycosyl hydrolase 43 family.</text>
</comment>
<dbReference type="EMBL" id="QVLV01000011">
    <property type="protein sequence ID" value="RGE58484.1"/>
    <property type="molecule type" value="Genomic_DNA"/>
</dbReference>
<dbReference type="PANTHER" id="PTHR42812:SF12">
    <property type="entry name" value="BETA-XYLOSIDASE-RELATED"/>
    <property type="match status" value="1"/>
</dbReference>
<evidence type="ECO:0000313" key="8">
    <source>
        <dbReference type="EMBL" id="RGE58484.1"/>
    </source>
</evidence>
<dbReference type="Gene3D" id="2.115.10.20">
    <property type="entry name" value="Glycosyl hydrolase domain, family 43"/>
    <property type="match status" value="1"/>
</dbReference>
<keyword evidence="2 6" id="KW-0378">Hydrolase</keyword>
<dbReference type="PANTHER" id="PTHR42812">
    <property type="entry name" value="BETA-XYLOSIDASE"/>
    <property type="match status" value="1"/>
</dbReference>
<accession>A0A3E3I1Q0</accession>
<organism evidence="8 9">
    <name type="scientific">Eisenbergiella massiliensis</name>
    <dbReference type="NCBI Taxonomy" id="1720294"/>
    <lineage>
        <taxon>Bacteria</taxon>
        <taxon>Bacillati</taxon>
        <taxon>Bacillota</taxon>
        <taxon>Clostridia</taxon>
        <taxon>Lachnospirales</taxon>
        <taxon>Lachnospiraceae</taxon>
        <taxon>Eisenbergiella</taxon>
    </lineage>
</organism>
<evidence type="ECO:0000259" key="7">
    <source>
        <dbReference type="Pfam" id="PF17851"/>
    </source>
</evidence>
<feature type="active site" description="Proton donor" evidence="4">
    <location>
        <position position="173"/>
    </location>
</feature>
<sequence>MQYKNPIIKGFHPDPSICRVGEDYYLVTSSFEYFPGIPVFHSKDLVNWTQIGNCAARAEEFPLEQVKDSGGIWAPTIRWNQGTFYVTATLEQYGNFIVSTQDPAGEWSSPVWVPVGGIDPSLLFDGDRVYYCTNQSLHPGREEITLEEIDVRTGRLLGAQKTIWSGVGGGFLEAPHVYHIGDWYYLLAAEGGTNFNHMITVARSRSVDGSYESCPGNPVLTNLHDASRQVQCSGHGDLFQDHLGNWWLVHLATRISRRTMSHLGRETFLTPVTWEEDWPVVGNNRKASLICEGPLWAEQEAEKSWQADFSNRKWEPEWIFLRRPAEGAYERGEGSLKLHPSTVTFEAAKSPVFAAVRQCDFGCETEAVFDFKPRREGDEAGLAVVLASDFHYRFGKKRTQEGNFLVVEKTAEDFRQTAFCAPAPEGELRLCIRADKEFFTFCYASGEGEIHQVCKASTRFLSCELAGKCFTGTVIGLYAMSEVTTDAVMEVKEFKMTPQPE</sequence>
<dbReference type="Pfam" id="PF17851">
    <property type="entry name" value="GH43_C2"/>
    <property type="match status" value="1"/>
</dbReference>
<reference evidence="8 9" key="1">
    <citation type="submission" date="2018-08" db="EMBL/GenBank/DDBJ databases">
        <title>A genome reference for cultivated species of the human gut microbiota.</title>
        <authorList>
            <person name="Zou Y."/>
            <person name="Xue W."/>
            <person name="Luo G."/>
        </authorList>
    </citation>
    <scope>NUCLEOTIDE SEQUENCE [LARGE SCALE GENOMIC DNA]</scope>
    <source>
        <strain evidence="8 9">TF05-5AC</strain>
    </source>
</reference>
<evidence type="ECO:0000256" key="4">
    <source>
        <dbReference type="PIRSR" id="PIRSR606710-1"/>
    </source>
</evidence>
<dbReference type="InterPro" id="IPR013320">
    <property type="entry name" value="ConA-like_dom_sf"/>
</dbReference>
<dbReference type="GO" id="GO:0004553">
    <property type="term" value="F:hydrolase activity, hydrolyzing O-glycosyl compounds"/>
    <property type="evidence" value="ECO:0007669"/>
    <property type="project" value="InterPro"/>
</dbReference>
<dbReference type="InterPro" id="IPR006710">
    <property type="entry name" value="Glyco_hydro_43"/>
</dbReference>
<keyword evidence="3 6" id="KW-0326">Glycosidase</keyword>
<feature type="active site" description="Proton acceptor" evidence="4">
    <location>
        <position position="14"/>
    </location>
</feature>
<dbReference type="GO" id="GO:0005975">
    <property type="term" value="P:carbohydrate metabolic process"/>
    <property type="evidence" value="ECO:0007669"/>
    <property type="project" value="InterPro"/>
</dbReference>
<proteinExistence type="inferred from homology"/>
<dbReference type="Pfam" id="PF04616">
    <property type="entry name" value="Glyco_hydro_43"/>
    <property type="match status" value="1"/>
</dbReference>
<dbReference type="AlphaFoldDB" id="A0A3E3I1Q0"/>
<dbReference type="InterPro" id="IPR041542">
    <property type="entry name" value="GH43_C2"/>
</dbReference>
<comment type="caution">
    <text evidence="8">The sequence shown here is derived from an EMBL/GenBank/DDBJ whole genome shotgun (WGS) entry which is preliminary data.</text>
</comment>
<dbReference type="CDD" id="cd18617">
    <property type="entry name" value="GH43_XynB-like"/>
    <property type="match status" value="1"/>
</dbReference>
<dbReference type="Gene3D" id="2.60.120.200">
    <property type="match status" value="1"/>
</dbReference>
<evidence type="ECO:0000256" key="5">
    <source>
        <dbReference type="PIRSR" id="PIRSR606710-2"/>
    </source>
</evidence>
<dbReference type="InterPro" id="IPR051795">
    <property type="entry name" value="Glycosyl_Hydrlase_43"/>
</dbReference>
<dbReference type="SUPFAM" id="SSF75005">
    <property type="entry name" value="Arabinanase/levansucrase/invertase"/>
    <property type="match status" value="1"/>
</dbReference>